<dbReference type="RefSeq" id="WP_183209541.1">
    <property type="nucleotide sequence ID" value="NZ_JACIER010000025.1"/>
</dbReference>
<evidence type="ECO:0000313" key="3">
    <source>
        <dbReference type="EMBL" id="MBB4046227.1"/>
    </source>
</evidence>
<dbReference type="Pfam" id="PF04422">
    <property type="entry name" value="FrhB_FdhB_N"/>
    <property type="match status" value="1"/>
</dbReference>
<evidence type="ECO:0000259" key="2">
    <source>
        <dbReference type="Pfam" id="PF04432"/>
    </source>
</evidence>
<feature type="domain" description="Coenzyme F420 hydrogenase/dehydrogenase beta subunit C-terminal" evidence="2">
    <location>
        <begin position="97"/>
        <end position="254"/>
    </location>
</feature>
<dbReference type="EMBL" id="JACIER010000025">
    <property type="protein sequence ID" value="MBB4046227.1"/>
    <property type="molecule type" value="Genomic_DNA"/>
</dbReference>
<organism evidence="3 4">
    <name type="scientific">Bacteroides reticulotermitis</name>
    <dbReference type="NCBI Taxonomy" id="1133319"/>
    <lineage>
        <taxon>Bacteria</taxon>
        <taxon>Pseudomonadati</taxon>
        <taxon>Bacteroidota</taxon>
        <taxon>Bacteroidia</taxon>
        <taxon>Bacteroidales</taxon>
        <taxon>Bacteroidaceae</taxon>
        <taxon>Bacteroides</taxon>
    </lineage>
</organism>
<comment type="caution">
    <text evidence="3">The sequence shown here is derived from an EMBL/GenBank/DDBJ whole genome shotgun (WGS) entry which is preliminary data.</text>
</comment>
<dbReference type="AlphaFoldDB" id="A0A840D199"/>
<reference evidence="3" key="1">
    <citation type="submission" date="2020-08" db="EMBL/GenBank/DDBJ databases">
        <title>Genomic Encyclopedia of Type Strains, Phase IV (KMG-IV): sequencing the most valuable type-strain genomes for metagenomic binning, comparative biology and taxonomic classification.</title>
        <authorList>
            <person name="Goeker M."/>
        </authorList>
    </citation>
    <scope>NUCLEOTIDE SEQUENCE [LARGE SCALE GENOMIC DNA]</scope>
    <source>
        <strain evidence="3">DSM 105720</strain>
    </source>
</reference>
<evidence type="ECO:0000313" key="4">
    <source>
        <dbReference type="Proteomes" id="UP000560658"/>
    </source>
</evidence>
<proteinExistence type="predicted"/>
<protein>
    <submittedName>
        <fullName evidence="3">Coenzyme F420-reducing hydrogenase beta subunit</fullName>
    </submittedName>
</protein>
<accession>A0A840D199</accession>
<dbReference type="InterPro" id="IPR007516">
    <property type="entry name" value="Co_F420_Hydgase/DH_bsu_N"/>
</dbReference>
<dbReference type="InterPro" id="IPR007525">
    <property type="entry name" value="FrhB_FdhB_C"/>
</dbReference>
<dbReference type="Proteomes" id="UP000560658">
    <property type="component" value="Unassembled WGS sequence"/>
</dbReference>
<sequence length="262" mass="30684">MFEKKDFQVMYYIGYSNDQNIRYKASSGGIGTTFLKYMLSLHDYDTAITFYFDPKSCQYKPRLIYNIEDLNICGSIYQDIDLVSFIRQNIDDIRNGIVITCLPCQVRPLRSIFNRHNIKNFIMTFVCSGQTTIEGTYCYYRLLHINKKDIRLVQYRGNGWPSGIQIKLNNGRCVYKDNYSYPWTLIQSSKLYRPKKCFFCKKDTDYSADISLADPWLKEYKQSDQIGHTMFSVNTDSGAFYLEELLREDLISIKSSCDVKVV</sequence>
<keyword evidence="4" id="KW-1185">Reference proteome</keyword>
<gene>
    <name evidence="3" type="ORF">GGR06_004060</name>
</gene>
<feature type="domain" description="Coenzyme F420 hydrogenase/dehydrogenase beta subunit N-terminal" evidence="1">
    <location>
        <begin position="12"/>
        <end position="84"/>
    </location>
</feature>
<name>A0A840D199_9BACE</name>
<dbReference type="Pfam" id="PF04432">
    <property type="entry name" value="FrhB_FdhB_C"/>
    <property type="match status" value="1"/>
</dbReference>
<evidence type="ECO:0000259" key="1">
    <source>
        <dbReference type="Pfam" id="PF04422"/>
    </source>
</evidence>